<dbReference type="GO" id="GO:0019478">
    <property type="term" value="P:D-amino acid catabolic process"/>
    <property type="evidence" value="ECO:0007669"/>
    <property type="project" value="TreeGrafter"/>
</dbReference>
<evidence type="ECO:0000256" key="1">
    <source>
        <dbReference type="ARBA" id="ARBA00001974"/>
    </source>
</evidence>
<dbReference type="InterPro" id="IPR023209">
    <property type="entry name" value="DAO"/>
</dbReference>
<comment type="similarity">
    <text evidence="2">Belongs to the DAMOX/DASOX family.</text>
</comment>
<organism evidence="7 8">
    <name type="scientific">Ramalina farinacea</name>
    <dbReference type="NCBI Taxonomy" id="258253"/>
    <lineage>
        <taxon>Eukaryota</taxon>
        <taxon>Fungi</taxon>
        <taxon>Dikarya</taxon>
        <taxon>Ascomycota</taxon>
        <taxon>Pezizomycotina</taxon>
        <taxon>Lecanoromycetes</taxon>
        <taxon>OSLEUM clade</taxon>
        <taxon>Lecanoromycetidae</taxon>
        <taxon>Lecanorales</taxon>
        <taxon>Lecanorineae</taxon>
        <taxon>Ramalinaceae</taxon>
        <taxon>Ramalina</taxon>
    </lineage>
</organism>
<evidence type="ECO:0000259" key="6">
    <source>
        <dbReference type="Pfam" id="PF01266"/>
    </source>
</evidence>
<comment type="caution">
    <text evidence="7">The sequence shown here is derived from an EMBL/GenBank/DDBJ whole genome shotgun (WGS) entry which is preliminary data.</text>
</comment>
<dbReference type="Proteomes" id="UP001161017">
    <property type="component" value="Unassembled WGS sequence"/>
</dbReference>
<evidence type="ECO:0000256" key="2">
    <source>
        <dbReference type="ARBA" id="ARBA00006730"/>
    </source>
</evidence>
<dbReference type="Gene3D" id="3.30.9.10">
    <property type="entry name" value="D-Amino Acid Oxidase, subunit A, domain 2"/>
    <property type="match status" value="1"/>
</dbReference>
<evidence type="ECO:0000256" key="4">
    <source>
        <dbReference type="ARBA" id="ARBA00022827"/>
    </source>
</evidence>
<dbReference type="AlphaFoldDB" id="A0AA43QH32"/>
<keyword evidence="8" id="KW-1185">Reference proteome</keyword>
<dbReference type="GO" id="GO:0005737">
    <property type="term" value="C:cytoplasm"/>
    <property type="evidence" value="ECO:0007669"/>
    <property type="project" value="TreeGrafter"/>
</dbReference>
<gene>
    <name evidence="7" type="primary">DAO1</name>
    <name evidence="7" type="ORF">OHK93_005646</name>
</gene>
<dbReference type="PANTHER" id="PTHR11530:SF16">
    <property type="entry name" value="D-AMINO ACID OXIDASE (AFU_ORTHOLOGUE AFUA_5G11290)"/>
    <property type="match status" value="1"/>
</dbReference>
<protein>
    <submittedName>
        <fullName evidence="7">D-amino acid oxidase</fullName>
        <ecNumber evidence="7">1.4.3.3</ecNumber>
    </submittedName>
</protein>
<sequence>MLRKEELPPGFDSGSTFTSVCINTSLYLPYLVSQCLKNGVVFERRILDHVSVAKSLHHSGDSADVVVNCTGISARKLGGVMDQNMMPARGQTVLVRNTADVMCDVLGIETGDEEVCYVMQRAAGGGTLLGGSYQKGNWDSQVDPNLAIRIMKRAIDVCPSLTGGKGIEHLSVIRQGVGLRPIRTNGTRLEKEKIDGAWVVHNYGHGGYGYQSSYGCSQAALKLIEDACRIRSRL</sequence>
<dbReference type="EC" id="1.4.3.3" evidence="7"/>
<reference evidence="7" key="1">
    <citation type="journal article" date="2023" name="Genome Biol. Evol.">
        <title>First Whole Genome Sequence and Flow Cytometry Genome Size Data for the Lichen-Forming Fungus Ramalina farinacea (Ascomycota).</title>
        <authorList>
            <person name="Llewellyn T."/>
            <person name="Mian S."/>
            <person name="Hill R."/>
            <person name="Leitch I.J."/>
            <person name="Gaya E."/>
        </authorList>
    </citation>
    <scope>NUCLEOTIDE SEQUENCE</scope>
    <source>
        <strain evidence="7">LIQ254RAFAR</strain>
    </source>
</reference>
<comment type="cofactor">
    <cofactor evidence="1">
        <name>FAD</name>
        <dbReference type="ChEBI" id="CHEBI:57692"/>
    </cofactor>
</comment>
<dbReference type="SUPFAM" id="SSF51971">
    <property type="entry name" value="Nucleotide-binding domain"/>
    <property type="match status" value="1"/>
</dbReference>
<evidence type="ECO:0000256" key="5">
    <source>
        <dbReference type="ARBA" id="ARBA00023002"/>
    </source>
</evidence>
<dbReference type="PANTHER" id="PTHR11530">
    <property type="entry name" value="D-AMINO ACID OXIDASE"/>
    <property type="match status" value="1"/>
</dbReference>
<dbReference type="GO" id="GO:0003884">
    <property type="term" value="F:D-amino-acid oxidase activity"/>
    <property type="evidence" value="ECO:0007669"/>
    <property type="project" value="UniProtKB-EC"/>
</dbReference>
<keyword evidence="3" id="KW-0285">Flavoprotein</keyword>
<evidence type="ECO:0000313" key="8">
    <source>
        <dbReference type="Proteomes" id="UP001161017"/>
    </source>
</evidence>
<evidence type="ECO:0000313" key="7">
    <source>
        <dbReference type="EMBL" id="MDI1486418.1"/>
    </source>
</evidence>
<proteinExistence type="inferred from homology"/>
<dbReference type="InterPro" id="IPR006076">
    <property type="entry name" value="FAD-dep_OxRdtase"/>
</dbReference>
<dbReference type="SUPFAM" id="SSF54373">
    <property type="entry name" value="FAD-linked reductases, C-terminal domain"/>
    <property type="match status" value="1"/>
</dbReference>
<dbReference type="GO" id="GO:0071949">
    <property type="term" value="F:FAD binding"/>
    <property type="evidence" value="ECO:0007669"/>
    <property type="project" value="InterPro"/>
</dbReference>
<evidence type="ECO:0000256" key="3">
    <source>
        <dbReference type="ARBA" id="ARBA00022630"/>
    </source>
</evidence>
<keyword evidence="5 7" id="KW-0560">Oxidoreductase</keyword>
<keyword evidence="4" id="KW-0274">FAD</keyword>
<dbReference type="Pfam" id="PF01266">
    <property type="entry name" value="DAO"/>
    <property type="match status" value="1"/>
</dbReference>
<name>A0AA43QH32_9LECA</name>
<accession>A0AA43QH32</accession>
<dbReference type="EMBL" id="JAPUFD010000003">
    <property type="protein sequence ID" value="MDI1486418.1"/>
    <property type="molecule type" value="Genomic_DNA"/>
</dbReference>
<feature type="domain" description="FAD dependent oxidoreductase" evidence="6">
    <location>
        <begin position="6"/>
        <end position="219"/>
    </location>
</feature>